<reference evidence="4" key="1">
    <citation type="submission" date="2016-10" db="EMBL/GenBank/DDBJ databases">
        <authorList>
            <person name="Varghese N."/>
            <person name="Submissions S."/>
        </authorList>
    </citation>
    <scope>NUCLEOTIDE SEQUENCE [LARGE SCALE GENOMIC DNA]</scope>
    <source>
        <strain evidence="4">DSM 8344</strain>
    </source>
</reference>
<evidence type="ECO:0000313" key="4">
    <source>
        <dbReference type="Proteomes" id="UP000198656"/>
    </source>
</evidence>
<dbReference type="InterPro" id="IPR016181">
    <property type="entry name" value="Acyl_CoA_acyltransferase"/>
</dbReference>
<dbReference type="PANTHER" id="PTHR31435:SF10">
    <property type="entry name" value="BSR4717 PROTEIN"/>
    <property type="match status" value="1"/>
</dbReference>
<dbReference type="Gene3D" id="3.40.630.30">
    <property type="match status" value="1"/>
</dbReference>
<evidence type="ECO:0000259" key="1">
    <source>
        <dbReference type="PROSITE" id="PS51186"/>
    </source>
</evidence>
<name>A0A1G8FBD8_9FIRM</name>
<evidence type="ECO:0000313" key="3">
    <source>
        <dbReference type="EMBL" id="SDH79402.1"/>
    </source>
</evidence>
<gene>
    <name evidence="3" type="ORF">SAMN05443529_11936</name>
</gene>
<dbReference type="PROSITE" id="PS51186">
    <property type="entry name" value="GNAT"/>
    <property type="match status" value="1"/>
</dbReference>
<dbReference type="RefSeq" id="WP_092334595.1">
    <property type="nucleotide sequence ID" value="NZ_FNCP01000019.1"/>
</dbReference>
<organism evidence="3 4">
    <name type="scientific">Desulfosporosinus hippei DSM 8344</name>
    <dbReference type="NCBI Taxonomy" id="1121419"/>
    <lineage>
        <taxon>Bacteria</taxon>
        <taxon>Bacillati</taxon>
        <taxon>Bacillota</taxon>
        <taxon>Clostridia</taxon>
        <taxon>Eubacteriales</taxon>
        <taxon>Desulfitobacteriaceae</taxon>
        <taxon>Desulfosporosinus</taxon>
    </lineage>
</organism>
<dbReference type="EMBL" id="FNCP01000019">
    <property type="protein sequence ID" value="SDH79402.1"/>
    <property type="molecule type" value="Genomic_DNA"/>
</dbReference>
<dbReference type="CDD" id="cd04301">
    <property type="entry name" value="NAT_SF"/>
    <property type="match status" value="1"/>
</dbReference>
<dbReference type="Pfam" id="PF14542">
    <property type="entry name" value="Acetyltransf_CG"/>
    <property type="match status" value="1"/>
</dbReference>
<keyword evidence="4" id="KW-1185">Reference proteome</keyword>
<sequence>MNWNYEKGRIYSTDEKGELLGETTFIVKENGEVNIDHTYVNPVLRGQGVAGQMMEVVAEYFRKEGFKATATCSYANIWLRRHQKQYPDILSEDTLDQAVACKIDGKH</sequence>
<dbReference type="GO" id="GO:0016747">
    <property type="term" value="F:acyltransferase activity, transferring groups other than amino-acyl groups"/>
    <property type="evidence" value="ECO:0007669"/>
    <property type="project" value="InterPro"/>
</dbReference>
<dbReference type="STRING" id="1121419.SAMN05443529_11936"/>
<proteinExistence type="predicted"/>
<dbReference type="AlphaFoldDB" id="A0A1G8FBD8"/>
<dbReference type="InterPro" id="IPR000182">
    <property type="entry name" value="GNAT_dom"/>
</dbReference>
<dbReference type="InterPro" id="IPR045057">
    <property type="entry name" value="Gcn5-rel_NAT"/>
</dbReference>
<accession>A0A1G8FBD8</accession>
<dbReference type="Proteomes" id="UP000198656">
    <property type="component" value="Unassembled WGS sequence"/>
</dbReference>
<evidence type="ECO:0000259" key="2">
    <source>
        <dbReference type="PROSITE" id="PS51729"/>
    </source>
</evidence>
<dbReference type="InterPro" id="IPR031165">
    <property type="entry name" value="GNAT_YJDJ"/>
</dbReference>
<dbReference type="PANTHER" id="PTHR31435">
    <property type="entry name" value="PROTEIN NATD1"/>
    <property type="match status" value="1"/>
</dbReference>
<protein>
    <submittedName>
        <fullName evidence="3">Uncharacterized protein</fullName>
    </submittedName>
</protein>
<dbReference type="PROSITE" id="PS51729">
    <property type="entry name" value="GNAT_YJDJ"/>
    <property type="match status" value="1"/>
</dbReference>
<feature type="domain" description="N-acetyltransferase" evidence="2">
    <location>
        <begin position="2"/>
        <end position="91"/>
    </location>
</feature>
<dbReference type="SUPFAM" id="SSF55729">
    <property type="entry name" value="Acyl-CoA N-acyltransferases (Nat)"/>
    <property type="match status" value="1"/>
</dbReference>
<feature type="domain" description="N-acetyltransferase" evidence="1">
    <location>
        <begin position="1"/>
        <end position="106"/>
    </location>
</feature>
<dbReference type="OrthoDB" id="9793389at2"/>